<organism evidence="2 3">
    <name type="scientific">Anthostomella pinea</name>
    <dbReference type="NCBI Taxonomy" id="933095"/>
    <lineage>
        <taxon>Eukaryota</taxon>
        <taxon>Fungi</taxon>
        <taxon>Dikarya</taxon>
        <taxon>Ascomycota</taxon>
        <taxon>Pezizomycotina</taxon>
        <taxon>Sordariomycetes</taxon>
        <taxon>Xylariomycetidae</taxon>
        <taxon>Xylariales</taxon>
        <taxon>Xylariaceae</taxon>
        <taxon>Anthostomella</taxon>
    </lineage>
</organism>
<dbReference type="AlphaFoldDB" id="A0AAI8YHX8"/>
<accession>A0AAI8YHX8</accession>
<dbReference type="Pfam" id="PF14856">
    <property type="entry name" value="Hce2"/>
    <property type="match status" value="1"/>
</dbReference>
<evidence type="ECO:0000313" key="3">
    <source>
        <dbReference type="Proteomes" id="UP001295740"/>
    </source>
</evidence>
<feature type="domain" description="Ecp2 effector protein-like" evidence="1">
    <location>
        <begin position="43"/>
        <end position="130"/>
    </location>
</feature>
<reference evidence="2" key="1">
    <citation type="submission" date="2023-10" db="EMBL/GenBank/DDBJ databases">
        <authorList>
            <person name="Hackl T."/>
        </authorList>
    </citation>
    <scope>NUCLEOTIDE SEQUENCE</scope>
</reference>
<sequence length="159" mass="16996">MYLTVAFSSDKRDMTAEHVEQTFQSDFCDVGASEPFSESLVATERASVDDCHGLTAWLSANPGYYKATDFTGYTFNDLVTFGSCAFGFYRTDGGVGVFSLGNQDVLDLVGMAVRKYAVDGMVGAAGQVGCDGNTSISWSLYDVAKRDDGTMVHGDQAPA</sequence>
<gene>
    <name evidence="2" type="ORF">KHLLAP_LOCUS5973</name>
</gene>
<name>A0AAI8YHX8_9PEZI</name>
<comment type="caution">
    <text evidence="2">The sequence shown here is derived from an EMBL/GenBank/DDBJ whole genome shotgun (WGS) entry which is preliminary data.</text>
</comment>
<evidence type="ECO:0000259" key="1">
    <source>
        <dbReference type="Pfam" id="PF14856"/>
    </source>
</evidence>
<dbReference type="InterPro" id="IPR029226">
    <property type="entry name" value="Ecp2-like"/>
</dbReference>
<evidence type="ECO:0000313" key="2">
    <source>
        <dbReference type="EMBL" id="CAJ2505505.1"/>
    </source>
</evidence>
<keyword evidence="3" id="KW-1185">Reference proteome</keyword>
<dbReference type="EMBL" id="CAUWAG010000007">
    <property type="protein sequence ID" value="CAJ2505505.1"/>
    <property type="molecule type" value="Genomic_DNA"/>
</dbReference>
<protein>
    <submittedName>
        <fullName evidence="2">Uu.00g128990.m01.CDS01</fullName>
    </submittedName>
</protein>
<dbReference type="Proteomes" id="UP001295740">
    <property type="component" value="Unassembled WGS sequence"/>
</dbReference>
<proteinExistence type="predicted"/>